<comment type="caution">
    <text evidence="1">The sequence shown here is derived from an EMBL/GenBank/DDBJ whole genome shotgun (WGS) entry which is preliminary data.</text>
</comment>
<name>A0ABT7E5Q9_9NEIS</name>
<keyword evidence="2" id="KW-1185">Reference proteome</keyword>
<gene>
    <name evidence="1" type="ORF">PZA18_21875</name>
</gene>
<proteinExistence type="predicted"/>
<evidence type="ECO:0000313" key="2">
    <source>
        <dbReference type="Proteomes" id="UP001172778"/>
    </source>
</evidence>
<dbReference type="EMBL" id="JARRAF010000047">
    <property type="protein sequence ID" value="MDK2126698.1"/>
    <property type="molecule type" value="Genomic_DNA"/>
</dbReference>
<accession>A0ABT7E5Q9</accession>
<reference evidence="1" key="1">
    <citation type="submission" date="2023-03" db="EMBL/GenBank/DDBJ databases">
        <title>Chitinimonas shenzhenensis gen. nov., sp. nov., a novel member of family Burkholderiaceae isolated from activated sludge collected in Shen Zhen, China.</title>
        <authorList>
            <person name="Wang X."/>
        </authorList>
    </citation>
    <scope>NUCLEOTIDE SEQUENCE</scope>
    <source>
        <strain evidence="1">DQS-5</strain>
    </source>
</reference>
<dbReference type="RefSeq" id="WP_284103018.1">
    <property type="nucleotide sequence ID" value="NZ_JARRAF010000047.1"/>
</dbReference>
<sequence length="80" mass="8474">MGNYSDLILYLVSEGEVTLADPETEWDGTNSILVAATSEAAALKVATAYDQEEVEVGNLAWNGATIAVVTLIDKHTGLYA</sequence>
<organism evidence="1 2">
    <name type="scientific">Parachitinimonas caeni</name>
    <dbReference type="NCBI Taxonomy" id="3031301"/>
    <lineage>
        <taxon>Bacteria</taxon>
        <taxon>Pseudomonadati</taxon>
        <taxon>Pseudomonadota</taxon>
        <taxon>Betaproteobacteria</taxon>
        <taxon>Neisseriales</taxon>
        <taxon>Chitinibacteraceae</taxon>
        <taxon>Parachitinimonas</taxon>
    </lineage>
</organism>
<dbReference type="Proteomes" id="UP001172778">
    <property type="component" value="Unassembled WGS sequence"/>
</dbReference>
<protein>
    <submittedName>
        <fullName evidence="1">Uncharacterized protein</fullName>
    </submittedName>
</protein>
<evidence type="ECO:0000313" key="1">
    <source>
        <dbReference type="EMBL" id="MDK2126698.1"/>
    </source>
</evidence>